<proteinExistence type="predicted"/>
<name>A0A420G1R1_9BURK</name>
<reference evidence="1 2" key="1">
    <citation type="submission" date="2016-07" db="EMBL/GenBank/DDBJ databases">
        <title>Genome analysis of Burkholderia fungorum ES3-20.</title>
        <authorList>
            <person name="Xu D."/>
            <person name="Yao R."/>
            <person name="Zheng S."/>
        </authorList>
    </citation>
    <scope>NUCLEOTIDE SEQUENCE [LARGE SCALE GENOMIC DNA]</scope>
    <source>
        <strain evidence="1 2">ES3-20</strain>
    </source>
</reference>
<evidence type="ECO:0000313" key="1">
    <source>
        <dbReference type="EMBL" id="RKF39103.1"/>
    </source>
</evidence>
<dbReference type="AlphaFoldDB" id="A0A420G1R1"/>
<evidence type="ECO:0000313" key="2">
    <source>
        <dbReference type="Proteomes" id="UP000283709"/>
    </source>
</evidence>
<accession>A0A420G1R1</accession>
<dbReference type="RefSeq" id="WP_120346986.1">
    <property type="nucleotide sequence ID" value="NZ_MCAS01000031.1"/>
</dbReference>
<protein>
    <submittedName>
        <fullName evidence="1">Uncharacterized protein</fullName>
    </submittedName>
</protein>
<dbReference type="OrthoDB" id="7061211at2"/>
<comment type="caution">
    <text evidence="1">The sequence shown here is derived from an EMBL/GenBank/DDBJ whole genome shotgun (WGS) entry which is preliminary data.</text>
</comment>
<organism evidence="1 2">
    <name type="scientific">Paraburkholderia fungorum</name>
    <dbReference type="NCBI Taxonomy" id="134537"/>
    <lineage>
        <taxon>Bacteria</taxon>
        <taxon>Pseudomonadati</taxon>
        <taxon>Pseudomonadota</taxon>
        <taxon>Betaproteobacteria</taxon>
        <taxon>Burkholderiales</taxon>
        <taxon>Burkholderiaceae</taxon>
        <taxon>Paraburkholderia</taxon>
    </lineage>
</organism>
<dbReference type="Proteomes" id="UP000283709">
    <property type="component" value="Unassembled WGS sequence"/>
</dbReference>
<sequence length="65" mass="7223">MKISKPTKALNKIEKVKELWFGLNGLPVISELIELSVRQSSSFANAEGHTDIRLATMCIFSLFLG</sequence>
<dbReference type="EMBL" id="MCAS01000031">
    <property type="protein sequence ID" value="RKF39103.1"/>
    <property type="molecule type" value="Genomic_DNA"/>
</dbReference>
<gene>
    <name evidence="1" type="ORF">BCY88_33645</name>
</gene>